<dbReference type="PANTHER" id="PTHR30182:SF1">
    <property type="entry name" value="L-SERINE DEHYDRATASE 1"/>
    <property type="match status" value="1"/>
</dbReference>
<feature type="domain" description="Serine dehydratase-like alpha subunit" evidence="12">
    <location>
        <begin position="184"/>
        <end position="447"/>
    </location>
</feature>
<dbReference type="Pfam" id="PF03315">
    <property type="entry name" value="SDH_beta"/>
    <property type="match status" value="1"/>
</dbReference>
<evidence type="ECO:0000259" key="12">
    <source>
        <dbReference type="Pfam" id="PF03313"/>
    </source>
</evidence>
<gene>
    <name evidence="14" type="ORF">A163_03300</name>
</gene>
<dbReference type="RefSeq" id="WP_017104142.1">
    <property type="nucleotide sequence ID" value="NZ_AJZO02000043.1"/>
</dbReference>
<evidence type="ECO:0000256" key="11">
    <source>
        <dbReference type="RuleBase" id="RU366059"/>
    </source>
</evidence>
<dbReference type="Proteomes" id="UP000094638">
    <property type="component" value="Unassembled WGS sequence"/>
</dbReference>
<sequence length="456" mass="48962">MLSIFDIYKIGVGPSSSHTNGPMIAGFHFTQLIADKIAEVTRVQVDLYGSLSLTGIGHHTDRATILGLLGNKPDTIKITSANQAMRHAVDSGEMDLAGTKHIAFNYETDMLFHKDNLPLHENGMMITAFDQSGNVIVDETYYSIGGGFIATADELQNGTQTQAVEVPFPFKNADEMLQQADNSGMSLGGMILKNEAEFEGADIISEKADQIWRVMSRCMERGFETEGILDGGLNVTRRAPNLLKKLEANAAVENDPMEIMDWINLFAFAVSEENAAGGQVVTSPTNGAAGVIPAVLMYYHRFIKELDTKQLKDFLAVSGAIGILYKTNASISGAEVGCQGEVGVSSSMAAAGLTALRGGSNEQICIAAEIAMEHSLGMTCDPIGGLVQVPCIERNAMGAMKAINASRMALKRNSKSLISLDKVIATMYQTGKDMNKKYRETSLGGLALIHLAHPCE</sequence>
<dbReference type="Pfam" id="PF03313">
    <property type="entry name" value="SDH_alpha"/>
    <property type="match status" value="1"/>
</dbReference>
<evidence type="ECO:0000256" key="1">
    <source>
        <dbReference type="ARBA" id="ARBA00001966"/>
    </source>
</evidence>
<evidence type="ECO:0000256" key="5">
    <source>
        <dbReference type="ARBA" id="ARBA00022485"/>
    </source>
</evidence>
<comment type="cofactor">
    <cofactor evidence="1 11">
        <name>[4Fe-4S] cluster</name>
        <dbReference type="ChEBI" id="CHEBI:49883"/>
    </cofactor>
</comment>
<evidence type="ECO:0000256" key="8">
    <source>
        <dbReference type="ARBA" id="ARBA00023014"/>
    </source>
</evidence>
<comment type="similarity">
    <text evidence="3 11">Belongs to the iron-sulfur dependent L-serine dehydratase family.</text>
</comment>
<dbReference type="PANTHER" id="PTHR30182">
    <property type="entry name" value="L-SERINE DEHYDRATASE"/>
    <property type="match status" value="1"/>
</dbReference>
<keyword evidence="5 11" id="KW-0004">4Fe-4S</keyword>
<dbReference type="InterPro" id="IPR005131">
    <property type="entry name" value="Ser_deHydtase_bsu"/>
</dbReference>
<comment type="catalytic activity">
    <reaction evidence="10 11">
        <text>L-serine = pyruvate + NH4(+)</text>
        <dbReference type="Rhea" id="RHEA:19169"/>
        <dbReference type="ChEBI" id="CHEBI:15361"/>
        <dbReference type="ChEBI" id="CHEBI:28938"/>
        <dbReference type="ChEBI" id="CHEBI:33384"/>
        <dbReference type="EC" id="4.3.1.17"/>
    </reaction>
</comment>
<dbReference type="InterPro" id="IPR051318">
    <property type="entry name" value="Fe-S_L-Ser"/>
</dbReference>
<keyword evidence="15" id="KW-1185">Reference proteome</keyword>
<evidence type="ECO:0000256" key="3">
    <source>
        <dbReference type="ARBA" id="ARBA00008636"/>
    </source>
</evidence>
<evidence type="ECO:0000313" key="15">
    <source>
        <dbReference type="Proteomes" id="UP000094638"/>
    </source>
</evidence>
<evidence type="ECO:0000256" key="4">
    <source>
        <dbReference type="ARBA" id="ARBA00022432"/>
    </source>
</evidence>
<evidence type="ECO:0000256" key="6">
    <source>
        <dbReference type="ARBA" id="ARBA00022723"/>
    </source>
</evidence>
<evidence type="ECO:0000256" key="7">
    <source>
        <dbReference type="ARBA" id="ARBA00023004"/>
    </source>
</evidence>
<proteinExistence type="inferred from homology"/>
<keyword evidence="4 11" id="KW-0312">Gluconeogenesis</keyword>
<dbReference type="EMBL" id="AJZO02000043">
    <property type="protein sequence ID" value="OEF54297.1"/>
    <property type="molecule type" value="Genomic_DNA"/>
</dbReference>
<name>A0ABX3BB74_9VIBR</name>
<evidence type="ECO:0000259" key="13">
    <source>
        <dbReference type="Pfam" id="PF03315"/>
    </source>
</evidence>
<keyword evidence="6 11" id="KW-0479">Metal-binding</keyword>
<evidence type="ECO:0000256" key="9">
    <source>
        <dbReference type="ARBA" id="ARBA00023239"/>
    </source>
</evidence>
<evidence type="ECO:0000313" key="14">
    <source>
        <dbReference type="EMBL" id="OEF54297.1"/>
    </source>
</evidence>
<keyword evidence="7 11" id="KW-0408">Iron</keyword>
<organism evidence="14 15">
    <name type="scientific">Vibrio tasmaniensis 1F-267</name>
    <dbReference type="NCBI Taxonomy" id="1191324"/>
    <lineage>
        <taxon>Bacteria</taxon>
        <taxon>Pseudomonadati</taxon>
        <taxon>Pseudomonadota</taxon>
        <taxon>Gammaproteobacteria</taxon>
        <taxon>Vibrionales</taxon>
        <taxon>Vibrionaceae</taxon>
        <taxon>Vibrio</taxon>
    </lineage>
</organism>
<keyword evidence="8 11" id="KW-0411">Iron-sulfur</keyword>
<reference evidence="14 15" key="1">
    <citation type="journal article" date="2012" name="Science">
        <title>Ecological populations of bacteria act as socially cohesive units of antibiotic production and resistance.</title>
        <authorList>
            <person name="Cordero O.X."/>
            <person name="Wildschutte H."/>
            <person name="Kirkup B."/>
            <person name="Proehl S."/>
            <person name="Ngo L."/>
            <person name="Hussain F."/>
            <person name="Le Roux F."/>
            <person name="Mincer T."/>
            <person name="Polz M.F."/>
        </authorList>
    </citation>
    <scope>NUCLEOTIDE SEQUENCE [LARGE SCALE GENOMIC DNA]</scope>
    <source>
        <strain evidence="14 15">1F-267</strain>
    </source>
</reference>
<dbReference type="InterPro" id="IPR004644">
    <property type="entry name" value="Fe-S_L-Ser_mono"/>
</dbReference>
<comment type="caution">
    <text evidence="14">The sequence shown here is derived from an EMBL/GenBank/DDBJ whole genome shotgun (WGS) entry which is preliminary data.</text>
</comment>
<evidence type="ECO:0000256" key="10">
    <source>
        <dbReference type="ARBA" id="ARBA00049406"/>
    </source>
</evidence>
<dbReference type="InterPro" id="IPR029009">
    <property type="entry name" value="ASB_dom_sf"/>
</dbReference>
<dbReference type="EC" id="4.3.1.17" evidence="11"/>
<feature type="domain" description="Serine dehydratase beta chain" evidence="13">
    <location>
        <begin position="3"/>
        <end position="153"/>
    </location>
</feature>
<dbReference type="InterPro" id="IPR005130">
    <property type="entry name" value="Ser_deHydtase-like_asu"/>
</dbReference>
<keyword evidence="9 11" id="KW-0456">Lyase</keyword>
<evidence type="ECO:0000256" key="2">
    <source>
        <dbReference type="ARBA" id="ARBA00004742"/>
    </source>
</evidence>
<dbReference type="NCBIfam" id="TIGR00720">
    <property type="entry name" value="sda_mono"/>
    <property type="match status" value="1"/>
</dbReference>
<comment type="pathway">
    <text evidence="2">Carbohydrate biosynthesis; gluconeogenesis.</text>
</comment>
<protein>
    <recommendedName>
        <fullName evidence="11">L-serine dehydratase</fullName>
        <ecNumber evidence="11">4.3.1.17</ecNumber>
    </recommendedName>
</protein>
<dbReference type="SUPFAM" id="SSF143548">
    <property type="entry name" value="Serine metabolism enzymes domain"/>
    <property type="match status" value="1"/>
</dbReference>
<dbReference type="Gene3D" id="3.30.1330.90">
    <property type="entry name" value="D-3-phosphoglycerate dehydrogenase, domain 3"/>
    <property type="match status" value="1"/>
</dbReference>
<accession>A0ABX3BB74</accession>